<dbReference type="EMBL" id="UYIO01000001">
    <property type="protein sequence ID" value="VDG76422.1"/>
    <property type="molecule type" value="Genomic_DNA"/>
</dbReference>
<dbReference type="PANTHER" id="PTHR33406:SF13">
    <property type="entry name" value="MEMBRANE PROTEIN YDFJ"/>
    <property type="match status" value="1"/>
</dbReference>
<dbReference type="RefSeq" id="WP_185934013.1">
    <property type="nucleotide sequence ID" value="NZ_UYIO01000001.1"/>
</dbReference>
<evidence type="ECO:0000256" key="1">
    <source>
        <dbReference type="ARBA" id="ARBA00004651"/>
    </source>
</evidence>
<dbReference type="InterPro" id="IPR050545">
    <property type="entry name" value="Mycobact_MmpL"/>
</dbReference>
<feature type="transmembrane region" description="Helical" evidence="6">
    <location>
        <begin position="422"/>
        <end position="445"/>
    </location>
</feature>
<keyword evidence="5 6" id="KW-0472">Membrane</keyword>
<dbReference type="Pfam" id="PF03176">
    <property type="entry name" value="MMPL"/>
    <property type="match status" value="2"/>
</dbReference>
<evidence type="ECO:0000259" key="7">
    <source>
        <dbReference type="Pfam" id="PF03176"/>
    </source>
</evidence>
<feature type="transmembrane region" description="Helical" evidence="6">
    <location>
        <begin position="327"/>
        <end position="348"/>
    </location>
</feature>
<gene>
    <name evidence="8" type="primary">ydgH</name>
    <name evidence="8" type="ORF">NCTC10327_01063</name>
</gene>
<comment type="subcellular location">
    <subcellularLocation>
        <location evidence="1">Cell membrane</location>
        <topology evidence="1">Multi-pass membrane protein</topology>
    </subcellularLocation>
</comment>
<sequence length="825" mass="88309">MFGSLGHLSVRHPWRVVTVWLILVALALVSAFSGFGQGGIFSRLGSADSFAENTEAQNVADMLAEGEGENVIGIVSQIPESAALGTTTAQLVSDLNQITGVSALSPDTLRQEILEQAAAQGEDAARQKYAEGQTQARAQLEATIAEQTAHLVASGIPENIARQQVTAAVQAHAQAAAAGQPSEAEVVARGRAEASQQAAPEADKAAQKLAATDSFAIVAHVSAGDHMDASEAQVIDRMRVYQEEAEQAGAKFDMTSKSLTVQTINDASRNDLLRGEAIGLPVALVLMVLVFGGIVAAFMPILGALAAIATTLGGIWVMTFVMETDVFVLNVVSIIGLALSIDYGLLIVSRYREEITRRLEKLGYDPERGKELPPVEKLRPLMSDALVRTVETAGRTVFFSAITIAVAVISLFFVKSSLLREIAIGGFMVVLLAVLSAITLVPALLQIAGIRLAKPSIVEKIPGMHKVFAAMGDTHTDHGFFSKVAQWVQRRPWLVMICVLAVLIVFAIPLSNGGLRTETTAYVPANTEPGRALSHIEADYPALRTSEITVLVQASPEDTQAEKEFISSLPGVTNVETAQETTDGWTRLDAYMDVDDPVGAEVTTAVEQIRAADLTHEVMVGGSAAVQLDFNNVLKEGMPYAVVVIVLAIVILLFLMTDSVIIPLKAVITNGLSLVSSLGLTMWLFHQGLFGLPQTQGMTSFVVACGLAFGFGLAMDYEVFLVARMKEYWDAGESNDRAVSLGLQRSGRVITAAAAIIIAVFIGFVFGDLLPIKEIGVFLAIAVLIDATLVRMLLVPSTMTILGKWNWWAPQFLHRVFRKVHISES</sequence>
<dbReference type="GO" id="GO:0005886">
    <property type="term" value="C:plasma membrane"/>
    <property type="evidence" value="ECO:0007669"/>
    <property type="project" value="UniProtKB-SubCell"/>
</dbReference>
<feature type="domain" description="Membrane transport protein MMPL" evidence="7">
    <location>
        <begin position="172"/>
        <end position="492"/>
    </location>
</feature>
<reference evidence="8 9" key="1">
    <citation type="submission" date="2018-11" db="EMBL/GenBank/DDBJ databases">
        <authorList>
            <consortium name="Pathogen Informatics"/>
        </authorList>
    </citation>
    <scope>NUCLEOTIDE SEQUENCE [LARGE SCALE GENOMIC DNA]</scope>
    <source>
        <strain evidence="8 9">NCTC10327</strain>
    </source>
</reference>
<evidence type="ECO:0000313" key="8">
    <source>
        <dbReference type="EMBL" id="VDG76422.1"/>
    </source>
</evidence>
<dbReference type="SUPFAM" id="SSF82866">
    <property type="entry name" value="Multidrug efflux transporter AcrB transmembrane domain"/>
    <property type="match status" value="2"/>
</dbReference>
<organism evidence="8 9">
    <name type="scientific">Actinobaculum suis</name>
    <dbReference type="NCBI Taxonomy" id="1657"/>
    <lineage>
        <taxon>Bacteria</taxon>
        <taxon>Bacillati</taxon>
        <taxon>Actinomycetota</taxon>
        <taxon>Actinomycetes</taxon>
        <taxon>Actinomycetales</taxon>
        <taxon>Actinomycetaceae</taxon>
        <taxon>Actinobaculum</taxon>
    </lineage>
</organism>
<feature type="domain" description="Membrane transport protein MMPL" evidence="7">
    <location>
        <begin position="600"/>
        <end position="811"/>
    </location>
</feature>
<dbReference type="Proteomes" id="UP000269974">
    <property type="component" value="Unassembled WGS sequence"/>
</dbReference>
<feature type="transmembrane region" description="Helical" evidence="6">
    <location>
        <begin position="749"/>
        <end position="769"/>
    </location>
</feature>
<proteinExistence type="predicted"/>
<accession>A0A7Z9C8G3</accession>
<dbReference type="AlphaFoldDB" id="A0A7Z9C8G3"/>
<evidence type="ECO:0000256" key="5">
    <source>
        <dbReference type="ARBA" id="ARBA00023136"/>
    </source>
</evidence>
<protein>
    <submittedName>
        <fullName evidence="8">MmpL family transporter</fullName>
    </submittedName>
</protein>
<feature type="transmembrane region" description="Helical" evidence="6">
    <location>
        <begin position="278"/>
        <end position="297"/>
    </location>
</feature>
<feature type="transmembrane region" description="Helical" evidence="6">
    <location>
        <begin position="304"/>
        <end position="321"/>
    </location>
</feature>
<evidence type="ECO:0000256" key="6">
    <source>
        <dbReference type="SAM" id="Phobius"/>
    </source>
</evidence>
<evidence type="ECO:0000256" key="2">
    <source>
        <dbReference type="ARBA" id="ARBA00022475"/>
    </source>
</evidence>
<feature type="transmembrane region" description="Helical" evidence="6">
    <location>
        <begin position="637"/>
        <end position="655"/>
    </location>
</feature>
<feature type="transmembrane region" description="Helical" evidence="6">
    <location>
        <begin position="667"/>
        <end position="686"/>
    </location>
</feature>
<feature type="transmembrane region" description="Helical" evidence="6">
    <location>
        <begin position="698"/>
        <end position="717"/>
    </location>
</feature>
<feature type="transmembrane region" description="Helical" evidence="6">
    <location>
        <begin position="775"/>
        <end position="794"/>
    </location>
</feature>
<evidence type="ECO:0000313" key="9">
    <source>
        <dbReference type="Proteomes" id="UP000269974"/>
    </source>
</evidence>
<dbReference type="InterPro" id="IPR004869">
    <property type="entry name" value="MMPL_dom"/>
</dbReference>
<dbReference type="PANTHER" id="PTHR33406">
    <property type="entry name" value="MEMBRANE PROTEIN MJ1562-RELATED"/>
    <property type="match status" value="1"/>
</dbReference>
<feature type="transmembrane region" description="Helical" evidence="6">
    <location>
        <begin position="493"/>
        <end position="510"/>
    </location>
</feature>
<feature type="transmembrane region" description="Helical" evidence="6">
    <location>
        <begin position="397"/>
        <end position="416"/>
    </location>
</feature>
<name>A0A7Z9C8G3_9ACTO</name>
<comment type="caution">
    <text evidence="8">The sequence shown here is derived from an EMBL/GenBank/DDBJ whole genome shotgun (WGS) entry which is preliminary data.</text>
</comment>
<keyword evidence="3 6" id="KW-0812">Transmembrane</keyword>
<evidence type="ECO:0000256" key="4">
    <source>
        <dbReference type="ARBA" id="ARBA00022989"/>
    </source>
</evidence>
<keyword evidence="4 6" id="KW-1133">Transmembrane helix</keyword>
<dbReference type="Gene3D" id="1.20.1640.10">
    <property type="entry name" value="Multidrug efflux transporter AcrB transmembrane domain"/>
    <property type="match status" value="2"/>
</dbReference>
<keyword evidence="2" id="KW-1003">Cell membrane</keyword>
<evidence type="ECO:0000256" key="3">
    <source>
        <dbReference type="ARBA" id="ARBA00022692"/>
    </source>
</evidence>